<dbReference type="InterPro" id="IPR011268">
    <property type="entry name" value="Purine_phosphorylase"/>
</dbReference>
<keyword evidence="4" id="KW-0328">Glycosyltransferase</keyword>
<dbReference type="NCBIfam" id="TIGR01697">
    <property type="entry name" value="PNPH-PUNA-XAPA"/>
    <property type="match status" value="1"/>
</dbReference>
<evidence type="ECO:0000256" key="2">
    <source>
        <dbReference type="ARBA" id="ARBA00006751"/>
    </source>
</evidence>
<dbReference type="Proteomes" id="UP000694558">
    <property type="component" value="Chromosome 2"/>
</dbReference>
<proteinExistence type="inferred from homology"/>
<evidence type="ECO:0000256" key="8">
    <source>
        <dbReference type="ARBA" id="ARBA00023950"/>
    </source>
</evidence>
<evidence type="ECO:0000256" key="1">
    <source>
        <dbReference type="ARBA" id="ARBA00005058"/>
    </source>
</evidence>
<evidence type="ECO:0000256" key="11">
    <source>
        <dbReference type="SAM" id="MobiDB-lite"/>
    </source>
</evidence>
<comment type="pathway">
    <text evidence="1">Purine metabolism; purine nucleoside salvage.</text>
</comment>
<dbReference type="NCBIfam" id="NF006054">
    <property type="entry name" value="PRK08202.1"/>
    <property type="match status" value="1"/>
</dbReference>
<comment type="catalytic activity">
    <reaction evidence="6">
        <text>inosine + phosphate = alpha-D-ribose 1-phosphate + hypoxanthine</text>
        <dbReference type="Rhea" id="RHEA:27646"/>
        <dbReference type="ChEBI" id="CHEBI:17368"/>
        <dbReference type="ChEBI" id="CHEBI:17596"/>
        <dbReference type="ChEBI" id="CHEBI:43474"/>
        <dbReference type="ChEBI" id="CHEBI:57720"/>
        <dbReference type="EC" id="2.4.2.1"/>
    </reaction>
</comment>
<keyword evidence="5" id="KW-0808">Transferase</keyword>
<protein>
    <recommendedName>
        <fullName evidence="3">purine-nucleoside phosphorylase</fullName>
        <ecNumber evidence="3">2.4.2.1</ecNumber>
    </recommendedName>
    <alternativeName>
        <fullName evidence="10">Inosine-guanosine phosphorylase</fullName>
    </alternativeName>
</protein>
<dbReference type="Gene3D" id="3.40.50.1580">
    <property type="entry name" value="Nucleoside phosphorylase domain"/>
    <property type="match status" value="1"/>
</dbReference>
<feature type="compositionally biased region" description="Basic and acidic residues" evidence="11">
    <location>
        <begin position="286"/>
        <end position="301"/>
    </location>
</feature>
<dbReference type="CDD" id="cd09009">
    <property type="entry name" value="PNP-EcPNPII_like"/>
    <property type="match status" value="1"/>
</dbReference>
<organism evidence="13 14">
    <name type="scientific">Scophthalmus maximus</name>
    <name type="common">Turbot</name>
    <name type="synonym">Psetta maxima</name>
    <dbReference type="NCBI Taxonomy" id="52904"/>
    <lineage>
        <taxon>Eukaryota</taxon>
        <taxon>Metazoa</taxon>
        <taxon>Chordata</taxon>
        <taxon>Craniata</taxon>
        <taxon>Vertebrata</taxon>
        <taxon>Euteleostomi</taxon>
        <taxon>Actinopterygii</taxon>
        <taxon>Neopterygii</taxon>
        <taxon>Teleostei</taxon>
        <taxon>Neoteleostei</taxon>
        <taxon>Acanthomorphata</taxon>
        <taxon>Carangaria</taxon>
        <taxon>Pleuronectiformes</taxon>
        <taxon>Pleuronectoidei</taxon>
        <taxon>Scophthalmidae</taxon>
        <taxon>Scophthalmus</taxon>
    </lineage>
</organism>
<comment type="similarity">
    <text evidence="2">Belongs to the PNP/MTAP phosphorylase family.</text>
</comment>
<dbReference type="PANTHER" id="PTHR11904:SF12">
    <property type="entry name" value="PURINE NUCLEOSIDE PHOSPHORYLASE"/>
    <property type="match status" value="1"/>
</dbReference>
<evidence type="ECO:0000259" key="12">
    <source>
        <dbReference type="Pfam" id="PF01048"/>
    </source>
</evidence>
<reference evidence="13" key="1">
    <citation type="submission" date="2023-05" db="EMBL/GenBank/DDBJ databases">
        <title>High-quality long-read genome of Scophthalmus maximus.</title>
        <authorList>
            <person name="Lien S."/>
            <person name="Martinez P."/>
        </authorList>
    </citation>
    <scope>NUCLEOTIDE SEQUENCE [LARGE SCALE GENOMIC DNA]</scope>
</reference>
<dbReference type="GO" id="GO:0009116">
    <property type="term" value="P:nucleoside metabolic process"/>
    <property type="evidence" value="ECO:0007669"/>
    <property type="project" value="InterPro"/>
</dbReference>
<evidence type="ECO:0000313" key="13">
    <source>
        <dbReference type="Ensembl" id="ENSSMAP00000044490.1"/>
    </source>
</evidence>
<dbReference type="GeneTree" id="ENSGT00950000182991"/>
<reference evidence="13" key="2">
    <citation type="submission" date="2025-08" db="UniProtKB">
        <authorList>
            <consortium name="Ensembl"/>
        </authorList>
    </citation>
    <scope>IDENTIFICATION</scope>
</reference>
<evidence type="ECO:0000256" key="5">
    <source>
        <dbReference type="ARBA" id="ARBA00022679"/>
    </source>
</evidence>
<name>A0A8D3CB32_SCOMX</name>
<dbReference type="InterPro" id="IPR035994">
    <property type="entry name" value="Nucleoside_phosphorylase_sf"/>
</dbReference>
<dbReference type="Ensembl" id="ENSSMAT00000041030.1">
    <property type="protein sequence ID" value="ENSSMAP00000044490.1"/>
    <property type="gene ID" value="ENSSMAG00000003982.2"/>
</dbReference>
<evidence type="ECO:0000256" key="9">
    <source>
        <dbReference type="ARBA" id="ARBA00023970"/>
    </source>
</evidence>
<evidence type="ECO:0000256" key="6">
    <source>
        <dbReference type="ARBA" id="ARBA00023918"/>
    </source>
</evidence>
<evidence type="ECO:0000256" key="4">
    <source>
        <dbReference type="ARBA" id="ARBA00022676"/>
    </source>
</evidence>
<comment type="catalytic activity">
    <reaction evidence="9">
        <text>guanosine + phosphate = alpha-D-ribose 1-phosphate + guanine</text>
        <dbReference type="Rhea" id="RHEA:13233"/>
        <dbReference type="ChEBI" id="CHEBI:16235"/>
        <dbReference type="ChEBI" id="CHEBI:16750"/>
        <dbReference type="ChEBI" id="CHEBI:43474"/>
        <dbReference type="ChEBI" id="CHEBI:57720"/>
        <dbReference type="EC" id="2.4.2.1"/>
    </reaction>
</comment>
<evidence type="ECO:0000256" key="7">
    <source>
        <dbReference type="ARBA" id="ARBA00023929"/>
    </source>
</evidence>
<gene>
    <name evidence="13" type="primary">pnp5a</name>
</gene>
<dbReference type="Pfam" id="PF01048">
    <property type="entry name" value="PNP_UDP_1"/>
    <property type="match status" value="1"/>
</dbReference>
<dbReference type="InterPro" id="IPR000845">
    <property type="entry name" value="Nucleoside_phosphorylase_d"/>
</dbReference>
<evidence type="ECO:0000256" key="10">
    <source>
        <dbReference type="ARBA" id="ARBA00031036"/>
    </source>
</evidence>
<comment type="catalytic activity">
    <reaction evidence="8">
        <text>2'-deoxyinosine + phosphate = 2-deoxy-alpha-D-ribose 1-phosphate + hypoxanthine</text>
        <dbReference type="Rhea" id="RHEA:27750"/>
        <dbReference type="ChEBI" id="CHEBI:17368"/>
        <dbReference type="ChEBI" id="CHEBI:28997"/>
        <dbReference type="ChEBI" id="CHEBI:43474"/>
        <dbReference type="ChEBI" id="CHEBI:57259"/>
        <dbReference type="EC" id="2.4.2.1"/>
    </reaction>
</comment>
<dbReference type="AlphaFoldDB" id="A0A8D3CB32"/>
<feature type="region of interest" description="Disordered" evidence="11">
    <location>
        <begin position="254"/>
        <end position="319"/>
    </location>
</feature>
<feature type="domain" description="Nucleoside phosphorylase" evidence="12">
    <location>
        <begin position="31"/>
        <end position="223"/>
    </location>
</feature>
<dbReference type="EC" id="2.4.2.1" evidence="3"/>
<dbReference type="PANTHER" id="PTHR11904">
    <property type="entry name" value="METHYLTHIOADENOSINE/PURINE NUCLEOSIDE PHOSPHORYLASE"/>
    <property type="match status" value="1"/>
</dbReference>
<dbReference type="SUPFAM" id="SSF53167">
    <property type="entry name" value="Purine and uridine phosphorylases"/>
    <property type="match status" value="1"/>
</dbReference>
<dbReference type="GO" id="GO:0005737">
    <property type="term" value="C:cytoplasm"/>
    <property type="evidence" value="ECO:0007669"/>
    <property type="project" value="TreeGrafter"/>
</dbReference>
<dbReference type="UniPathway" id="UPA00606"/>
<evidence type="ECO:0000256" key="3">
    <source>
        <dbReference type="ARBA" id="ARBA00011886"/>
    </source>
</evidence>
<dbReference type="GO" id="GO:0004731">
    <property type="term" value="F:purine-nucleoside phosphorylase activity"/>
    <property type="evidence" value="ECO:0007669"/>
    <property type="project" value="UniProtKB-EC"/>
</dbReference>
<comment type="catalytic activity">
    <reaction evidence="7">
        <text>2'-deoxyguanosine + phosphate = 2-deoxy-alpha-D-ribose 1-phosphate + guanine</text>
        <dbReference type="Rhea" id="RHEA:27738"/>
        <dbReference type="ChEBI" id="CHEBI:16235"/>
        <dbReference type="ChEBI" id="CHEBI:17172"/>
        <dbReference type="ChEBI" id="CHEBI:43474"/>
        <dbReference type="ChEBI" id="CHEBI:57259"/>
        <dbReference type="EC" id="2.4.2.1"/>
    </reaction>
</comment>
<evidence type="ECO:0000313" key="14">
    <source>
        <dbReference type="Proteomes" id="UP000694558"/>
    </source>
</evidence>
<sequence>MFFKKMSSSYGYEDCKATADWLLAQTDVRPTVGIVCGSGLGGLADMLKDPVAFNYKDIPNFPQSTVHGHAGRLVFGKLKGRPCVCMQGRSHLYEGLPIQRITLPMRIFKLLGVETVMLTNAAGGLNQDFKVGDIMIMKDHLNMPGFAGNNPLVGPNDERFGVRFPCMSDAYDRELQQLAMDVGQELGYGDFLKEGVYCVLGGPSFETIAECRMLHKLGADAVGGWPRGSQNANVPVSVFIYLFILKCLLPPTRHEHGPRGAGRTPLRHARLRPLADHQQGGGGLRQRGEGQPRGGPADREAAGGAAGAAGLHHGDQDRAQQRLRLRDAVLRSDGGRGGPTLVRGLDFRLCSIPKRENVI</sequence>
<accession>A0A8D3CB32</accession>